<dbReference type="Proteomes" id="UP001617689">
    <property type="component" value="Unassembled WGS sequence"/>
</dbReference>
<dbReference type="Pfam" id="PF07690">
    <property type="entry name" value="MFS_1"/>
    <property type="match status" value="1"/>
</dbReference>
<dbReference type="SUPFAM" id="SSF103473">
    <property type="entry name" value="MFS general substrate transporter"/>
    <property type="match status" value="1"/>
</dbReference>
<feature type="transmembrane region" description="Helical" evidence="6">
    <location>
        <begin position="167"/>
        <end position="187"/>
    </location>
</feature>
<comment type="caution">
    <text evidence="8">The sequence shown here is derived from an EMBL/GenBank/DDBJ whole genome shotgun (WGS) entry which is preliminary data.</text>
</comment>
<feature type="transmembrane region" description="Helical" evidence="6">
    <location>
        <begin position="301"/>
        <end position="325"/>
    </location>
</feature>
<feature type="transmembrane region" description="Helical" evidence="6">
    <location>
        <begin position="364"/>
        <end position="384"/>
    </location>
</feature>
<feature type="transmembrane region" description="Helical" evidence="6">
    <location>
        <begin position="337"/>
        <end position="358"/>
    </location>
</feature>
<evidence type="ECO:0000256" key="2">
    <source>
        <dbReference type="ARBA" id="ARBA00022475"/>
    </source>
</evidence>
<dbReference type="RefSeq" id="WP_400394797.1">
    <property type="nucleotide sequence ID" value="NZ_JBIXLL010000002.1"/>
</dbReference>
<evidence type="ECO:0000259" key="7">
    <source>
        <dbReference type="PROSITE" id="PS50850"/>
    </source>
</evidence>
<accession>A0ABW8G7M2</accession>
<feature type="transmembrane region" description="Helical" evidence="6">
    <location>
        <begin position="208"/>
        <end position="232"/>
    </location>
</feature>
<keyword evidence="4 6" id="KW-1133">Transmembrane helix</keyword>
<feature type="transmembrane region" description="Helical" evidence="6">
    <location>
        <begin position="51"/>
        <end position="71"/>
    </location>
</feature>
<evidence type="ECO:0000256" key="4">
    <source>
        <dbReference type="ARBA" id="ARBA00022989"/>
    </source>
</evidence>
<evidence type="ECO:0000256" key="6">
    <source>
        <dbReference type="SAM" id="Phobius"/>
    </source>
</evidence>
<feature type="transmembrane region" description="Helical" evidence="6">
    <location>
        <begin position="273"/>
        <end position="295"/>
    </location>
</feature>
<evidence type="ECO:0000313" key="9">
    <source>
        <dbReference type="Proteomes" id="UP001617689"/>
    </source>
</evidence>
<keyword evidence="2" id="KW-1003">Cell membrane</keyword>
<evidence type="ECO:0000256" key="1">
    <source>
        <dbReference type="ARBA" id="ARBA00004651"/>
    </source>
</evidence>
<feature type="transmembrane region" description="Helical" evidence="6">
    <location>
        <begin position="12"/>
        <end position="31"/>
    </location>
</feature>
<protein>
    <submittedName>
        <fullName evidence="8">MFS transporter</fullName>
    </submittedName>
</protein>
<keyword evidence="3 6" id="KW-0812">Transmembrane</keyword>
<dbReference type="EMBL" id="JBIXLL010000002">
    <property type="protein sequence ID" value="MFJ5428670.1"/>
    <property type="molecule type" value="Genomic_DNA"/>
</dbReference>
<dbReference type="PROSITE" id="PS50850">
    <property type="entry name" value="MFS"/>
    <property type="match status" value="1"/>
</dbReference>
<dbReference type="InterPro" id="IPR011701">
    <property type="entry name" value="MFS"/>
</dbReference>
<gene>
    <name evidence="8" type="ORF">ACIPUP_05855</name>
</gene>
<feature type="transmembrane region" description="Helical" evidence="6">
    <location>
        <begin position="142"/>
        <end position="161"/>
    </location>
</feature>
<dbReference type="InterPro" id="IPR050189">
    <property type="entry name" value="MFS_Efflux_Transporters"/>
</dbReference>
<proteinExistence type="predicted"/>
<dbReference type="PANTHER" id="PTHR43124">
    <property type="entry name" value="PURINE EFFLUX PUMP PBUE"/>
    <property type="match status" value="1"/>
</dbReference>
<reference evidence="8 9" key="1">
    <citation type="submission" date="2024-10" db="EMBL/GenBank/DDBJ databases">
        <authorList>
            <person name="Lu C.-H."/>
        </authorList>
    </citation>
    <scope>NUCLEOTIDE SEQUENCE [LARGE SCALE GENOMIC DNA]</scope>
    <source>
        <strain evidence="8 9">22ZTDG03-2</strain>
    </source>
</reference>
<dbReference type="PANTHER" id="PTHR43124:SF3">
    <property type="entry name" value="CHLORAMPHENICOL EFFLUX PUMP RV0191"/>
    <property type="match status" value="1"/>
</dbReference>
<name>A0ABW8G7M2_9GAMM</name>
<sequence>MTASLTDIHRDRLPIASLLALATAAFITILTEALPAGLLPQMAQGLAVSEAWVGQTVTIYAMGSLVAAIPLTAATQGMRRRQLLLTAIAGFVVANTVTAFSGSYLLTMAARFLAGVSAGLLWALLAGYAARMVPEHQKGRAIAIAMVGTPLALSLGVPAGTFLGNVIGWRMCFAMMSGLAVILMLWVRVQVPDFAGQSAGKRLSLGRVFTMAGVRPVLCAVLAFVLAHNILYTYIASFLAAAGMAAQIGLVLLVFGITSLLGIWIIGVLIDRYLRALTLACSALFCLSVLALGMAGDVLAVLYAAVAMWGLAFGGAATLFQTAIVRTSEGGADVAQSMLVTVWNMAIAGGGIIGGVLLERFGVAAFSPVLLVLLLIALVVVWFARQHGFPIVRR</sequence>
<dbReference type="Gene3D" id="1.20.1250.20">
    <property type="entry name" value="MFS general substrate transporter like domains"/>
    <property type="match status" value="1"/>
</dbReference>
<dbReference type="InterPro" id="IPR020846">
    <property type="entry name" value="MFS_dom"/>
</dbReference>
<dbReference type="InterPro" id="IPR036259">
    <property type="entry name" value="MFS_trans_sf"/>
</dbReference>
<feature type="transmembrane region" description="Helical" evidence="6">
    <location>
        <begin position="238"/>
        <end position="266"/>
    </location>
</feature>
<comment type="subcellular location">
    <subcellularLocation>
        <location evidence="1">Cell membrane</location>
        <topology evidence="1">Multi-pass membrane protein</topology>
    </subcellularLocation>
</comment>
<keyword evidence="9" id="KW-1185">Reference proteome</keyword>
<organism evidence="8 9">
    <name type="scientific">Pectobacterium actinidiae</name>
    <dbReference type="NCBI Taxonomy" id="1507808"/>
    <lineage>
        <taxon>Bacteria</taxon>
        <taxon>Pseudomonadati</taxon>
        <taxon>Pseudomonadota</taxon>
        <taxon>Gammaproteobacteria</taxon>
        <taxon>Enterobacterales</taxon>
        <taxon>Pectobacteriaceae</taxon>
        <taxon>Pectobacterium</taxon>
    </lineage>
</organism>
<dbReference type="CDD" id="cd17324">
    <property type="entry name" value="MFS_NepI_like"/>
    <property type="match status" value="1"/>
</dbReference>
<evidence type="ECO:0000256" key="5">
    <source>
        <dbReference type="ARBA" id="ARBA00023136"/>
    </source>
</evidence>
<evidence type="ECO:0000313" key="8">
    <source>
        <dbReference type="EMBL" id="MFJ5428670.1"/>
    </source>
</evidence>
<feature type="transmembrane region" description="Helical" evidence="6">
    <location>
        <begin position="112"/>
        <end position="130"/>
    </location>
</feature>
<evidence type="ECO:0000256" key="3">
    <source>
        <dbReference type="ARBA" id="ARBA00022692"/>
    </source>
</evidence>
<feature type="transmembrane region" description="Helical" evidence="6">
    <location>
        <begin position="83"/>
        <end position="106"/>
    </location>
</feature>
<keyword evidence="5 6" id="KW-0472">Membrane</keyword>
<feature type="domain" description="Major facilitator superfamily (MFS) profile" evidence="7">
    <location>
        <begin position="17"/>
        <end position="389"/>
    </location>
</feature>